<dbReference type="PATRIC" id="fig|886882.15.peg.6007"/>
<keyword evidence="1" id="KW-0614">Plasmid</keyword>
<accession>E3ELE0</accession>
<name>E3ELE0_PAEPS</name>
<dbReference type="AlphaFoldDB" id="E3ELE0"/>
<protein>
    <submittedName>
        <fullName evidence="1">Uncharacterized protein</fullName>
    </submittedName>
</protein>
<evidence type="ECO:0000313" key="2">
    <source>
        <dbReference type="Proteomes" id="UP000006868"/>
    </source>
</evidence>
<dbReference type="HOGENOM" id="CLU_1293287_0_0_9"/>
<proteinExistence type="predicted"/>
<gene>
    <name evidence="1" type="ORF">PPSC2_28320</name>
</gene>
<geneLocation type="plasmid" evidence="1 2">
    <name>pSC2</name>
</geneLocation>
<organism evidence="1 2">
    <name type="scientific">Paenibacillus polymyxa (strain SC2)</name>
    <name type="common">Bacillus polymyxa</name>
    <dbReference type="NCBI Taxonomy" id="886882"/>
    <lineage>
        <taxon>Bacteria</taxon>
        <taxon>Bacillati</taxon>
        <taxon>Bacillota</taxon>
        <taxon>Bacilli</taxon>
        <taxon>Bacillales</taxon>
        <taxon>Paenibacillaceae</taxon>
        <taxon>Paenibacillus</taxon>
    </lineage>
</organism>
<dbReference type="KEGG" id="ppm:PPSC2_28320"/>
<dbReference type="OrthoDB" id="2845979at2"/>
<dbReference type="RefSeq" id="WP_013386386.1">
    <property type="nucleotide sequence ID" value="NC_014628.2"/>
</dbReference>
<dbReference type="EMBL" id="CP002214">
    <property type="protein sequence ID" value="ADO59972.1"/>
    <property type="molecule type" value="Genomic_DNA"/>
</dbReference>
<sequence length="231" mass="27111">MINLDASEINAAFHMRLTEMDPMKHVNEAYKIVKNTVFNIDVIVKWRRILKRLIEQEKLKLSNGSVPAGLHPMIAGFPTGFFAYLFDPKKFKSYLQDNSIQPIKLKTRTLLKYVDQQQLDPLHQFEEYDKHAPVIVLESNLFNQPFCISGNLKIVESYKANKGNMSVYYLFPMDYLHLMYDPLSMAMHMFHLDLQQLTEQVIPPKFEELYLNNMDNYLIDERQSLSDEGIR</sequence>
<reference evidence="1 2" key="1">
    <citation type="journal article" date="2011" name="J. Bacteriol.">
        <title>Complete genome sequence of Paenibacillus polymyxa SC2, a strain of plant growth-promoting Rhizobacterium with broad-spectrum antimicrobial activity.</title>
        <authorList>
            <person name="Ma M."/>
            <person name="Wang C."/>
            <person name="Ding Y."/>
            <person name="Li L."/>
            <person name="Shen D."/>
            <person name="Jiang X."/>
            <person name="Guan D."/>
            <person name="Cao F."/>
            <person name="Chen H."/>
            <person name="Feng R."/>
            <person name="Wang X."/>
            <person name="Ge Y."/>
            <person name="Yao L."/>
            <person name="Bing X."/>
            <person name="Yang X."/>
            <person name="Li J."/>
            <person name="Du B."/>
        </authorList>
    </citation>
    <scope>NUCLEOTIDE SEQUENCE [LARGE SCALE GENOMIC DNA]</scope>
    <source>
        <strain evidence="1 2">SC2</strain>
        <plasmid evidence="2">pSC2</plasmid>
    </source>
</reference>
<evidence type="ECO:0000313" key="1">
    <source>
        <dbReference type="EMBL" id="ADO59972.1"/>
    </source>
</evidence>
<dbReference type="Proteomes" id="UP000006868">
    <property type="component" value="Plasmid pSC2"/>
</dbReference>